<keyword evidence="2" id="KW-1185">Reference proteome</keyword>
<dbReference type="AlphaFoldDB" id="A0A449B6C0"/>
<sequence length="341" mass="40438">MKNLYFNKYQDVMNFLKCIKLSKQDILNSKFYNFLLNDMGLELGKNLFLSNITSMCLKTHPNAVRIRNDKFLKFSSENGYKNNSYLVAGVKEDNDLKFFIFSSKSFYGYNFSTNSSNSFIHFDLQQFETFVNYPGIQYKKIKSKKLDDMDILKYSFITLSDKSFDKDSFITSLNHVENTTNFSYYDKFFGLVKNISDPQIPNVTKISLLEYYDHSCVSNHISEESCRMKIDWKRTKEALENTNLNLPLDFHHLVPRKYFKNNFNDFLDWKIVHDEINIYPLCQICHNSIHSNNQSLNSDIIDNIFSSLSIEKKEKFVKYLNNNTVFKNIDDLKDYYRNEMR</sequence>
<proteinExistence type="predicted"/>
<dbReference type="EMBL" id="LR215039">
    <property type="protein sequence ID" value="VEU76160.1"/>
    <property type="molecule type" value="Genomic_DNA"/>
</dbReference>
<evidence type="ECO:0000313" key="1">
    <source>
        <dbReference type="EMBL" id="VEU76160.1"/>
    </source>
</evidence>
<accession>A0A449B6C0</accession>
<dbReference type="Proteomes" id="UP000289497">
    <property type="component" value="Chromosome"/>
</dbReference>
<protein>
    <submittedName>
        <fullName evidence="1">Uncharacterized protein</fullName>
    </submittedName>
</protein>
<dbReference type="OrthoDB" id="9779761at2"/>
<evidence type="ECO:0000313" key="2">
    <source>
        <dbReference type="Proteomes" id="UP000289497"/>
    </source>
</evidence>
<gene>
    <name evidence="1" type="ORF">NCTC10179_00330</name>
</gene>
<dbReference type="KEGG" id="mcou:NCTC10179_00330"/>
<reference evidence="1 2" key="1">
    <citation type="submission" date="2019-01" db="EMBL/GenBank/DDBJ databases">
        <authorList>
            <consortium name="Pathogen Informatics"/>
        </authorList>
    </citation>
    <scope>NUCLEOTIDE SEQUENCE [LARGE SCALE GENOMIC DNA]</scope>
    <source>
        <strain evidence="1 2">NCTC10179</strain>
    </source>
</reference>
<name>A0A449B6C0_9BACT</name>
<dbReference type="RefSeq" id="WP_129693754.1">
    <property type="nucleotide sequence ID" value="NZ_LR215039.1"/>
</dbReference>
<organism evidence="1 2">
    <name type="scientific">Mycoplasmopsis columboralis</name>
    <dbReference type="NCBI Taxonomy" id="171282"/>
    <lineage>
        <taxon>Bacteria</taxon>
        <taxon>Bacillati</taxon>
        <taxon>Mycoplasmatota</taxon>
        <taxon>Mycoplasmoidales</taxon>
        <taxon>Metamycoplasmataceae</taxon>
        <taxon>Mycoplasmopsis</taxon>
    </lineage>
</organism>